<gene>
    <name evidence="4" type="ORF">CWE24_12480</name>
</gene>
<comment type="catalytic activity">
    <reaction evidence="2">
        <text>2,5-diamino-6-hydroxy-4-(5-phosphoribosylamino)-pyrimidine + H2O = 2,5,6-triamino-4-hydroxypyrimidine + D-ribose 5-phosphate</text>
        <dbReference type="Rhea" id="RHEA:23436"/>
        <dbReference type="ChEBI" id="CHEBI:15377"/>
        <dbReference type="ChEBI" id="CHEBI:58614"/>
        <dbReference type="ChEBI" id="CHEBI:78346"/>
        <dbReference type="ChEBI" id="CHEBI:137796"/>
    </reaction>
</comment>
<sequence length="143" mass="16829">MIYFYTVTDKYGELSNFAKLGFEADGKYWSTVEHYFQAKKFEGQLYEERIRLAFTPKDARNMGRSREYPIRRDWEDVKINVMKTALRSKFTHNKIAKDLLLSTKNKELIESSPFDYYWGCGGDGSGKNVLGKLLMELREELQK</sequence>
<dbReference type="InterPro" id="IPR012816">
    <property type="entry name" value="NADAR"/>
</dbReference>
<evidence type="ECO:0000256" key="2">
    <source>
        <dbReference type="ARBA" id="ARBA00000751"/>
    </source>
</evidence>
<organism evidence="4 5">
    <name type="scientific">Pseudidiomarina donghaiensis</name>
    <dbReference type="NCBI Taxonomy" id="519452"/>
    <lineage>
        <taxon>Bacteria</taxon>
        <taxon>Pseudomonadati</taxon>
        <taxon>Pseudomonadota</taxon>
        <taxon>Gammaproteobacteria</taxon>
        <taxon>Alteromonadales</taxon>
        <taxon>Idiomarinaceae</taxon>
        <taxon>Pseudidiomarina</taxon>
    </lineage>
</organism>
<reference evidence="5" key="1">
    <citation type="journal article" date="2018" name="Front. Microbiol.">
        <title>Genome-Based Analysis Reveals the Taxonomy and Diversity of the Family Idiomarinaceae.</title>
        <authorList>
            <person name="Liu Y."/>
            <person name="Lai Q."/>
            <person name="Shao Z."/>
        </authorList>
    </citation>
    <scope>NUCLEOTIDE SEQUENCE [LARGE SCALE GENOMIC DNA]</scope>
    <source>
        <strain evidence="5">908033</strain>
    </source>
</reference>
<feature type="domain" description="NADAR" evidence="3">
    <location>
        <begin position="3"/>
        <end position="142"/>
    </location>
</feature>
<dbReference type="OrthoDB" id="9793111at2"/>
<evidence type="ECO:0000256" key="1">
    <source>
        <dbReference type="ARBA" id="ARBA00000022"/>
    </source>
</evidence>
<evidence type="ECO:0000313" key="5">
    <source>
        <dbReference type="Proteomes" id="UP000286985"/>
    </source>
</evidence>
<dbReference type="CDD" id="cd15457">
    <property type="entry name" value="NADAR"/>
    <property type="match status" value="1"/>
</dbReference>
<proteinExistence type="predicted"/>
<dbReference type="NCBIfam" id="TIGR02464">
    <property type="entry name" value="ribofla_fusion"/>
    <property type="match status" value="1"/>
</dbReference>
<dbReference type="Pfam" id="PF08719">
    <property type="entry name" value="NADAR"/>
    <property type="match status" value="1"/>
</dbReference>
<comment type="catalytic activity">
    <reaction evidence="1">
        <text>5-amino-6-(5-phospho-D-ribosylamino)uracil + H2O = 5,6-diaminouracil + D-ribose 5-phosphate</text>
        <dbReference type="Rhea" id="RHEA:55020"/>
        <dbReference type="ChEBI" id="CHEBI:15377"/>
        <dbReference type="ChEBI" id="CHEBI:46252"/>
        <dbReference type="ChEBI" id="CHEBI:58453"/>
        <dbReference type="ChEBI" id="CHEBI:78346"/>
    </reaction>
</comment>
<accession>A0A432XAU4</accession>
<dbReference type="InterPro" id="IPR037238">
    <property type="entry name" value="YbiA-like_sf"/>
</dbReference>
<dbReference type="STRING" id="519452.SAMN04488139_0105"/>
<evidence type="ECO:0000313" key="4">
    <source>
        <dbReference type="EMBL" id="RUO45869.1"/>
    </source>
</evidence>
<evidence type="ECO:0000259" key="3">
    <source>
        <dbReference type="Pfam" id="PF08719"/>
    </source>
</evidence>
<dbReference type="Gene3D" id="1.10.357.40">
    <property type="entry name" value="YbiA-like"/>
    <property type="match status" value="1"/>
</dbReference>
<keyword evidence="5" id="KW-1185">Reference proteome</keyword>
<dbReference type="EMBL" id="PIPU01000012">
    <property type="protein sequence ID" value="RUO45869.1"/>
    <property type="molecule type" value="Genomic_DNA"/>
</dbReference>
<protein>
    <submittedName>
        <fullName evidence="4">DUF1768 domain-containing protein</fullName>
    </submittedName>
</protein>
<name>A0A432XAU4_9GAMM</name>
<dbReference type="Proteomes" id="UP000286985">
    <property type="component" value="Unassembled WGS sequence"/>
</dbReference>
<dbReference type="AlphaFoldDB" id="A0A432XAU4"/>
<comment type="caution">
    <text evidence="4">The sequence shown here is derived from an EMBL/GenBank/DDBJ whole genome shotgun (WGS) entry which is preliminary data.</text>
</comment>
<dbReference type="SUPFAM" id="SSF143990">
    <property type="entry name" value="YbiA-like"/>
    <property type="match status" value="1"/>
</dbReference>